<dbReference type="EMBL" id="VJMJ01000178">
    <property type="protein sequence ID" value="KAF0728428.1"/>
    <property type="molecule type" value="Genomic_DNA"/>
</dbReference>
<evidence type="ECO:0000256" key="1">
    <source>
        <dbReference type="ARBA" id="ARBA00023002"/>
    </source>
</evidence>
<feature type="compositionally biased region" description="Basic residues" evidence="2">
    <location>
        <begin position="1"/>
        <end position="10"/>
    </location>
</feature>
<evidence type="ECO:0000259" key="3">
    <source>
        <dbReference type="Pfam" id="PF01266"/>
    </source>
</evidence>
<feature type="domain" description="FAD dependent oxidoreductase" evidence="3">
    <location>
        <begin position="26"/>
        <end position="424"/>
    </location>
</feature>
<dbReference type="PANTHER" id="PTHR13847">
    <property type="entry name" value="SARCOSINE DEHYDROGENASE-RELATED"/>
    <property type="match status" value="1"/>
</dbReference>
<keyword evidence="5" id="KW-1185">Reference proteome</keyword>
<dbReference type="AlphaFoldDB" id="A0A6G0WM65"/>
<reference evidence="4 5" key="1">
    <citation type="submission" date="2019-07" db="EMBL/GenBank/DDBJ databases">
        <title>Genomics analysis of Aphanomyces spp. identifies a new class of oomycete effector associated with host adaptation.</title>
        <authorList>
            <person name="Gaulin E."/>
        </authorList>
    </citation>
    <scope>NUCLEOTIDE SEQUENCE [LARGE SCALE GENOMIC DNA]</scope>
    <source>
        <strain evidence="4 5">ATCC 201684</strain>
    </source>
</reference>
<organism evidence="4 5">
    <name type="scientific">Aphanomyces euteiches</name>
    <dbReference type="NCBI Taxonomy" id="100861"/>
    <lineage>
        <taxon>Eukaryota</taxon>
        <taxon>Sar</taxon>
        <taxon>Stramenopiles</taxon>
        <taxon>Oomycota</taxon>
        <taxon>Saprolegniomycetes</taxon>
        <taxon>Saprolegniales</taxon>
        <taxon>Verrucalvaceae</taxon>
        <taxon>Aphanomyces</taxon>
    </lineage>
</organism>
<evidence type="ECO:0000256" key="2">
    <source>
        <dbReference type="SAM" id="MobiDB-lite"/>
    </source>
</evidence>
<keyword evidence="1" id="KW-0560">Oxidoreductase</keyword>
<dbReference type="Pfam" id="PF01266">
    <property type="entry name" value="DAO"/>
    <property type="match status" value="1"/>
</dbReference>
<dbReference type="SUPFAM" id="SSF51905">
    <property type="entry name" value="FAD/NAD(P)-binding domain"/>
    <property type="match status" value="1"/>
</dbReference>
<dbReference type="Proteomes" id="UP000481153">
    <property type="component" value="Unassembled WGS sequence"/>
</dbReference>
<dbReference type="SUPFAM" id="SSF54373">
    <property type="entry name" value="FAD-linked reductases, C-terminal domain"/>
    <property type="match status" value="1"/>
</dbReference>
<dbReference type="PANTHER" id="PTHR13847:SF289">
    <property type="entry name" value="GLYCINE OXIDASE"/>
    <property type="match status" value="1"/>
</dbReference>
<dbReference type="Gene3D" id="3.50.50.60">
    <property type="entry name" value="FAD/NAD(P)-binding domain"/>
    <property type="match status" value="2"/>
</dbReference>
<accession>A0A6G0WM65</accession>
<comment type="caution">
    <text evidence="4">The sequence shown here is derived from an EMBL/GenBank/DDBJ whole genome shotgun (WGS) entry which is preliminary data.</text>
</comment>
<proteinExistence type="predicted"/>
<evidence type="ECO:0000313" key="5">
    <source>
        <dbReference type="Proteomes" id="UP000481153"/>
    </source>
</evidence>
<gene>
    <name evidence="4" type="ORF">Ae201684_013791</name>
</gene>
<name>A0A6G0WM65_9STRA</name>
<dbReference type="Gene3D" id="3.30.9.10">
    <property type="entry name" value="D-Amino Acid Oxidase, subunit A, domain 2"/>
    <property type="match status" value="1"/>
</dbReference>
<dbReference type="InterPro" id="IPR006076">
    <property type="entry name" value="FAD-dep_OxRdtase"/>
</dbReference>
<evidence type="ECO:0000313" key="4">
    <source>
        <dbReference type="EMBL" id="KAF0728428.1"/>
    </source>
</evidence>
<sequence>MSSAHHRRSAVTRGVDAPRPPTQPQRIVVCGGGIVGLTTCYFLARQGHEVVCIEKDARVGSSTTFQDATLYSSWADVSLLYRKQMQTPDDKPFQVRAAAWFDPAFWAWGLKYMTSATSRKAKDNARKCRELCNYSERVLLELLRRHPDLEDHLDRVAQGTLEVFSNQNELDDAWESDRVKHCLSEFQYPLHKLDSSDVASIEPSLKREAIASGAIFSPLGTNGDVQRTCEALVVMCKQEGVMFRLETQIKDILVVDNRVVAIETTANELIEGDCFVLALGNDTSAMAKLAGVKLYMYPVKGYALTLRRRETFPPLRCNIYSHGKAVVSPLIDGSVRISGGADFAGKNYSVDPKRVAWLIDQAKQVFPEGYLVESDIETHVSLRPVSADDVPLIGQTTVDNLYINAGHGSKGWAQSFGAAALLADDMSGKIPALNIDQFSPHRFGILR</sequence>
<dbReference type="GO" id="GO:0005737">
    <property type="term" value="C:cytoplasm"/>
    <property type="evidence" value="ECO:0007669"/>
    <property type="project" value="TreeGrafter"/>
</dbReference>
<dbReference type="InterPro" id="IPR036188">
    <property type="entry name" value="FAD/NAD-bd_sf"/>
</dbReference>
<dbReference type="GO" id="GO:0016491">
    <property type="term" value="F:oxidoreductase activity"/>
    <property type="evidence" value="ECO:0007669"/>
    <property type="project" value="UniProtKB-KW"/>
</dbReference>
<protein>
    <recommendedName>
        <fullName evidence="3">FAD dependent oxidoreductase domain-containing protein</fullName>
    </recommendedName>
</protein>
<dbReference type="VEuPathDB" id="FungiDB:AeMF1_018948"/>
<feature type="region of interest" description="Disordered" evidence="2">
    <location>
        <begin position="1"/>
        <end position="23"/>
    </location>
</feature>